<evidence type="ECO:0000313" key="2">
    <source>
        <dbReference type="Proteomes" id="UP001652660"/>
    </source>
</evidence>
<proteinExistence type="predicted"/>
<dbReference type="NCBIfam" id="TIGR01640">
    <property type="entry name" value="F_box_assoc_1"/>
    <property type="match status" value="1"/>
</dbReference>
<evidence type="ECO:0000313" key="3">
    <source>
        <dbReference type="RefSeq" id="XP_071919316.1"/>
    </source>
</evidence>
<dbReference type="InterPro" id="IPR001810">
    <property type="entry name" value="F-box_dom"/>
</dbReference>
<evidence type="ECO:0000259" key="1">
    <source>
        <dbReference type="PROSITE" id="PS50181"/>
    </source>
</evidence>
<name>A0ABM4VIG1_COFAR</name>
<dbReference type="RefSeq" id="XP_071919316.1">
    <property type="nucleotide sequence ID" value="XM_072063215.1"/>
</dbReference>
<dbReference type="InterPro" id="IPR050796">
    <property type="entry name" value="SCF_F-box_component"/>
</dbReference>
<dbReference type="SUPFAM" id="SSF81383">
    <property type="entry name" value="F-box domain"/>
    <property type="match status" value="1"/>
</dbReference>
<dbReference type="InterPro" id="IPR036047">
    <property type="entry name" value="F-box-like_dom_sf"/>
</dbReference>
<sequence>MDLPEEVMMEILTRLPVKSLLKIRCVCKAWCGLIKSPSFIDMHLRRPGNNKHVMLKRCIEHENQTVISFHSNNDEAEKSLSICLRPPIEVTWFYHRNLEAAHLIGPCNGIVCITDGMDIYLCNPATRELRKLPPSPFGCPENYRPMTDGVGIGFDSSTNDYKVVRILYWEPIEYRPDRQYQAELYSLNTNSWRELRDVILPFYHCFARCNLLFQGRFHWRAWHALAQPCDTDCILSFDMRAEVFDVIHYPPSCVGDLGLVENKEPSFVSLNDSLALILCTSLSEEHPAPPQVIDIWVMMEYGVEESWTKKFSLGPFTIGIRRPLCLWKDDKQLLLESRSGRLISCPLLPDELEAAELKEHDIFESSTLLEGRIYAESLVSLNPIYMEEEAIIE</sequence>
<dbReference type="Gene3D" id="1.20.1280.50">
    <property type="match status" value="1"/>
</dbReference>
<dbReference type="InterPro" id="IPR006527">
    <property type="entry name" value="F-box-assoc_dom_typ1"/>
</dbReference>
<accession>A0ABM4VIG1</accession>
<organism evidence="2 3">
    <name type="scientific">Coffea arabica</name>
    <name type="common">Arabian coffee</name>
    <dbReference type="NCBI Taxonomy" id="13443"/>
    <lineage>
        <taxon>Eukaryota</taxon>
        <taxon>Viridiplantae</taxon>
        <taxon>Streptophyta</taxon>
        <taxon>Embryophyta</taxon>
        <taxon>Tracheophyta</taxon>
        <taxon>Spermatophyta</taxon>
        <taxon>Magnoliopsida</taxon>
        <taxon>eudicotyledons</taxon>
        <taxon>Gunneridae</taxon>
        <taxon>Pentapetalae</taxon>
        <taxon>asterids</taxon>
        <taxon>lamiids</taxon>
        <taxon>Gentianales</taxon>
        <taxon>Rubiaceae</taxon>
        <taxon>Ixoroideae</taxon>
        <taxon>Gardenieae complex</taxon>
        <taxon>Bertiereae - Coffeeae clade</taxon>
        <taxon>Coffeeae</taxon>
        <taxon>Coffea</taxon>
    </lineage>
</organism>
<dbReference type="InterPro" id="IPR017451">
    <property type="entry name" value="F-box-assoc_interact_dom"/>
</dbReference>
<dbReference type="PROSITE" id="PS50181">
    <property type="entry name" value="FBOX"/>
    <property type="match status" value="1"/>
</dbReference>
<dbReference type="PANTHER" id="PTHR31672:SF13">
    <property type="entry name" value="F-BOX PROTEIN CPR30-LIKE"/>
    <property type="match status" value="1"/>
</dbReference>
<feature type="domain" description="F-box" evidence="1">
    <location>
        <begin position="1"/>
        <end position="47"/>
    </location>
</feature>
<dbReference type="CDD" id="cd22157">
    <property type="entry name" value="F-box_AtFBW1-like"/>
    <property type="match status" value="1"/>
</dbReference>
<protein>
    <submittedName>
        <fullName evidence="3">F-box protein CPR1-like</fullName>
    </submittedName>
</protein>
<dbReference type="PANTHER" id="PTHR31672">
    <property type="entry name" value="BNACNNG10540D PROTEIN"/>
    <property type="match status" value="1"/>
</dbReference>
<dbReference type="Pfam" id="PF00646">
    <property type="entry name" value="F-box"/>
    <property type="match status" value="1"/>
</dbReference>
<dbReference type="SMART" id="SM00256">
    <property type="entry name" value="FBOX"/>
    <property type="match status" value="1"/>
</dbReference>
<dbReference type="Proteomes" id="UP001652660">
    <property type="component" value="Chromosome 8c"/>
</dbReference>
<keyword evidence="2" id="KW-1185">Reference proteome</keyword>
<dbReference type="Pfam" id="PF07734">
    <property type="entry name" value="FBA_1"/>
    <property type="match status" value="1"/>
</dbReference>
<dbReference type="GeneID" id="140013647"/>
<gene>
    <name evidence="3" type="primary">LOC140013647</name>
</gene>
<reference evidence="3" key="1">
    <citation type="submission" date="2025-08" db="UniProtKB">
        <authorList>
            <consortium name="RefSeq"/>
        </authorList>
    </citation>
    <scope>IDENTIFICATION</scope>
    <source>
        <tissue evidence="3">Leaves</tissue>
    </source>
</reference>